<reference evidence="2 3" key="2">
    <citation type="journal article" date="2014" name="J. Gen. Appl. Microbiol.">
        <title>The early diverging ascomycetous budding yeast Saitoella complicata has three histone deacetylases belonging to the Clr6, Hos2, and Rpd3 lineages.</title>
        <authorList>
            <person name="Nishida H."/>
            <person name="Matsumoto T."/>
            <person name="Kondo S."/>
            <person name="Hamamoto M."/>
            <person name="Yoshikawa H."/>
        </authorList>
    </citation>
    <scope>NUCLEOTIDE SEQUENCE [LARGE SCALE GENOMIC DNA]</scope>
    <source>
        <strain evidence="2 3">NRRL Y-17804</strain>
    </source>
</reference>
<name>A0A0E9ND57_SAICN</name>
<keyword evidence="1" id="KW-0472">Membrane</keyword>
<keyword evidence="1" id="KW-0812">Transmembrane</keyword>
<accession>A0A0E9ND57</accession>
<proteinExistence type="predicted"/>
<keyword evidence="1" id="KW-1133">Transmembrane helix</keyword>
<evidence type="ECO:0000313" key="2">
    <source>
        <dbReference type="EMBL" id="GAO47345.1"/>
    </source>
</evidence>
<evidence type="ECO:0000256" key="1">
    <source>
        <dbReference type="SAM" id="Phobius"/>
    </source>
</evidence>
<gene>
    <name evidence="2" type="ORF">G7K_1553-t1</name>
</gene>
<feature type="transmembrane region" description="Helical" evidence="1">
    <location>
        <begin position="47"/>
        <end position="69"/>
    </location>
</feature>
<dbReference type="EMBL" id="BACD03000008">
    <property type="protein sequence ID" value="GAO47345.1"/>
    <property type="molecule type" value="Genomic_DNA"/>
</dbReference>
<sequence length="108" mass="11866">MTDRYICLDLDPAVLGIVLVELKAGECGVRRRAYPGKRLCYARPPHVFLLLNLFVSSSSFSAAAAVACIRSPFPGSPSLSFSRSMTLSYPFPIFSHPIRTCRTNTPLT</sequence>
<dbReference type="Proteomes" id="UP000033140">
    <property type="component" value="Unassembled WGS sequence"/>
</dbReference>
<protein>
    <submittedName>
        <fullName evidence="2">Uncharacterized protein</fullName>
    </submittedName>
</protein>
<organism evidence="2 3">
    <name type="scientific">Saitoella complicata (strain BCRC 22490 / CBS 7301 / JCM 7358 / NBRC 10748 / NRRL Y-17804)</name>
    <dbReference type="NCBI Taxonomy" id="698492"/>
    <lineage>
        <taxon>Eukaryota</taxon>
        <taxon>Fungi</taxon>
        <taxon>Dikarya</taxon>
        <taxon>Ascomycota</taxon>
        <taxon>Taphrinomycotina</taxon>
        <taxon>Taphrinomycotina incertae sedis</taxon>
        <taxon>Saitoella</taxon>
    </lineage>
</organism>
<evidence type="ECO:0000313" key="3">
    <source>
        <dbReference type="Proteomes" id="UP000033140"/>
    </source>
</evidence>
<reference evidence="2 3" key="1">
    <citation type="journal article" date="2011" name="J. Gen. Appl. Microbiol.">
        <title>Draft genome sequencing of the enigmatic yeast Saitoella complicata.</title>
        <authorList>
            <person name="Nishida H."/>
            <person name="Hamamoto M."/>
            <person name="Sugiyama J."/>
        </authorList>
    </citation>
    <scope>NUCLEOTIDE SEQUENCE [LARGE SCALE GENOMIC DNA]</scope>
    <source>
        <strain evidence="2 3">NRRL Y-17804</strain>
    </source>
</reference>
<reference evidence="2 3" key="3">
    <citation type="journal article" date="2015" name="Genome Announc.">
        <title>Draft Genome Sequence of the Archiascomycetous Yeast Saitoella complicata.</title>
        <authorList>
            <person name="Yamauchi K."/>
            <person name="Kondo S."/>
            <person name="Hamamoto M."/>
            <person name="Takahashi Y."/>
            <person name="Ogura Y."/>
            <person name="Hayashi T."/>
            <person name="Nishida H."/>
        </authorList>
    </citation>
    <scope>NUCLEOTIDE SEQUENCE [LARGE SCALE GENOMIC DNA]</scope>
    <source>
        <strain evidence="2 3">NRRL Y-17804</strain>
    </source>
</reference>
<comment type="caution">
    <text evidence="2">The sequence shown here is derived from an EMBL/GenBank/DDBJ whole genome shotgun (WGS) entry which is preliminary data.</text>
</comment>
<keyword evidence="3" id="KW-1185">Reference proteome</keyword>
<dbReference type="AlphaFoldDB" id="A0A0E9ND57"/>